<evidence type="ECO:0000259" key="4">
    <source>
        <dbReference type="PROSITE" id="PS50278"/>
    </source>
</evidence>
<organism evidence="5 6">
    <name type="scientific">Aphis craccivora</name>
    <name type="common">Cowpea aphid</name>
    <dbReference type="NCBI Taxonomy" id="307492"/>
    <lineage>
        <taxon>Eukaryota</taxon>
        <taxon>Metazoa</taxon>
        <taxon>Ecdysozoa</taxon>
        <taxon>Arthropoda</taxon>
        <taxon>Hexapoda</taxon>
        <taxon>Insecta</taxon>
        <taxon>Pterygota</taxon>
        <taxon>Neoptera</taxon>
        <taxon>Paraneoptera</taxon>
        <taxon>Hemiptera</taxon>
        <taxon>Sternorrhyncha</taxon>
        <taxon>Aphidomorpha</taxon>
        <taxon>Aphidoidea</taxon>
        <taxon>Aphididae</taxon>
        <taxon>Aphidini</taxon>
        <taxon>Aphis</taxon>
        <taxon>Aphis</taxon>
    </lineage>
</organism>
<evidence type="ECO:0000313" key="6">
    <source>
        <dbReference type="Proteomes" id="UP000478052"/>
    </source>
</evidence>
<dbReference type="OrthoDB" id="8878063at2759"/>
<dbReference type="Pfam" id="PF00341">
    <property type="entry name" value="PDGF"/>
    <property type="match status" value="1"/>
</dbReference>
<dbReference type="AlphaFoldDB" id="A0A6G0YFH0"/>
<dbReference type="InterPro" id="IPR004153">
    <property type="entry name" value="CXCXC_repeat"/>
</dbReference>
<dbReference type="PROSITE" id="PS50278">
    <property type="entry name" value="PDGF_2"/>
    <property type="match status" value="1"/>
</dbReference>
<keyword evidence="3" id="KW-0732">Signal</keyword>
<dbReference type="InterPro" id="IPR029034">
    <property type="entry name" value="Cystine-knot_cytokine"/>
</dbReference>
<dbReference type="GO" id="GO:0016020">
    <property type="term" value="C:membrane"/>
    <property type="evidence" value="ECO:0007669"/>
    <property type="project" value="InterPro"/>
</dbReference>
<proteinExistence type="predicted"/>
<evidence type="ECO:0000313" key="5">
    <source>
        <dbReference type="EMBL" id="KAF0754905.1"/>
    </source>
</evidence>
<feature type="domain" description="Platelet-derived growth factor (PDGF) family profile" evidence="4">
    <location>
        <begin position="67"/>
        <end position="143"/>
    </location>
</feature>
<evidence type="ECO:0000256" key="3">
    <source>
        <dbReference type="ARBA" id="ARBA00022729"/>
    </source>
</evidence>
<dbReference type="Pfam" id="PF03128">
    <property type="entry name" value="CXCXC"/>
    <property type="match status" value="1"/>
</dbReference>
<protein>
    <submittedName>
        <fullName evidence="5">Vascular endothelial growth factor A-like</fullName>
    </submittedName>
</protein>
<dbReference type="Proteomes" id="UP000478052">
    <property type="component" value="Unassembled WGS sequence"/>
</dbReference>
<reference evidence="5 6" key="1">
    <citation type="submission" date="2019-08" db="EMBL/GenBank/DDBJ databases">
        <title>Whole genome of Aphis craccivora.</title>
        <authorList>
            <person name="Voronova N.V."/>
            <person name="Shulinski R.S."/>
            <person name="Bandarenka Y.V."/>
            <person name="Zhorov D.G."/>
            <person name="Warner D."/>
        </authorList>
    </citation>
    <scope>NUCLEOTIDE SEQUENCE [LARGE SCALE GENOMIC DNA]</scope>
    <source>
        <strain evidence="5">180601</strain>
        <tissue evidence="5">Whole Body</tissue>
    </source>
</reference>
<comment type="caution">
    <text evidence="5">The sequence shown here is derived from an EMBL/GenBank/DDBJ whole genome shotgun (WGS) entry which is preliminary data.</text>
</comment>
<keyword evidence="2" id="KW-0964">Secreted</keyword>
<dbReference type="GO" id="GO:0008083">
    <property type="term" value="F:growth factor activity"/>
    <property type="evidence" value="ECO:0007669"/>
    <property type="project" value="InterPro"/>
</dbReference>
<name>A0A6G0YFH0_APHCR</name>
<sequence>MFIPLDIIMKLNQIKSVSELFLKFMPHVDIIHEILMYETNDGQNSTIIPKAATCTTENQTVSLRDDDNPSLYYSPPCTRVKRCGGCCGSSLVSCQPTEVEMLNFEEKQHVKCKCDCIVKEKDCKPSQVYSSRECRCVCNNSEEEQKCDEQEKKIWDSDTCSCQCIEEQECTTGYKFDYDTCCCELA</sequence>
<keyword evidence="6" id="KW-1185">Reference proteome</keyword>
<evidence type="ECO:0000256" key="2">
    <source>
        <dbReference type="ARBA" id="ARBA00022525"/>
    </source>
</evidence>
<dbReference type="InterPro" id="IPR000072">
    <property type="entry name" value="PDGF/VEGF_dom"/>
</dbReference>
<dbReference type="GO" id="GO:0005576">
    <property type="term" value="C:extracellular region"/>
    <property type="evidence" value="ECO:0007669"/>
    <property type="project" value="UniProtKB-SubCell"/>
</dbReference>
<dbReference type="SUPFAM" id="SSF57501">
    <property type="entry name" value="Cystine-knot cytokines"/>
    <property type="match status" value="1"/>
</dbReference>
<gene>
    <name evidence="5" type="ORF">FWK35_00015541</name>
</gene>
<dbReference type="EMBL" id="VUJU01004284">
    <property type="protein sequence ID" value="KAF0754905.1"/>
    <property type="molecule type" value="Genomic_DNA"/>
</dbReference>
<dbReference type="Gene3D" id="2.10.90.10">
    <property type="entry name" value="Cystine-knot cytokines"/>
    <property type="match status" value="1"/>
</dbReference>
<comment type="subcellular location">
    <subcellularLocation>
        <location evidence="1">Secreted</location>
    </subcellularLocation>
</comment>
<evidence type="ECO:0000256" key="1">
    <source>
        <dbReference type="ARBA" id="ARBA00004613"/>
    </source>
</evidence>
<accession>A0A6G0YFH0</accession>